<gene>
    <name evidence="1" type="ORF">BRCON_1808</name>
</gene>
<sequence length="51" mass="5841">MLICFWLLTEIVVETHVRQIQTRAVDASAPTTRNFAAHAERSCHDPSTFLR</sequence>
<dbReference type="KEGG" id="schv:BRCON_1808"/>
<evidence type="ECO:0000313" key="2">
    <source>
        <dbReference type="Proteomes" id="UP000262583"/>
    </source>
</evidence>
<evidence type="ECO:0000313" key="1">
    <source>
        <dbReference type="EMBL" id="AXA36585.1"/>
    </source>
</evidence>
<accession>A0A2Z4Y831</accession>
<dbReference type="EMBL" id="CP030759">
    <property type="protein sequence ID" value="AXA36585.1"/>
    <property type="molecule type" value="Genomic_DNA"/>
</dbReference>
<name>A0A2Z4Y831_SUMC1</name>
<protein>
    <submittedName>
        <fullName evidence="1">Uncharacterized protein</fullName>
    </submittedName>
</protein>
<reference evidence="1 2" key="1">
    <citation type="submission" date="2018-05" db="EMBL/GenBank/DDBJ databases">
        <title>A metagenomic window into the 2 km-deep terrestrial subsurface aquifer revealed taxonomically and functionally diverse microbial community comprising novel uncultured bacterial lineages.</title>
        <authorList>
            <person name="Kadnikov V.V."/>
            <person name="Mardanov A.V."/>
            <person name="Beletsky A.V."/>
            <person name="Banks D."/>
            <person name="Pimenov N.V."/>
            <person name="Frank Y.A."/>
            <person name="Karnachuk O.V."/>
            <person name="Ravin N.V."/>
        </authorList>
    </citation>
    <scope>NUCLEOTIDE SEQUENCE [LARGE SCALE GENOMIC DNA]</scope>
    <source>
        <strain evidence="1">BY</strain>
    </source>
</reference>
<dbReference type="Proteomes" id="UP000262583">
    <property type="component" value="Chromosome"/>
</dbReference>
<dbReference type="AlphaFoldDB" id="A0A2Z4Y831"/>
<proteinExistence type="predicted"/>
<organism evidence="1 2">
    <name type="scientific">Sumerlaea chitinivorans</name>
    <dbReference type="NCBI Taxonomy" id="2250252"/>
    <lineage>
        <taxon>Bacteria</taxon>
        <taxon>Candidatus Sumerlaeota</taxon>
        <taxon>Candidatus Sumerlaeia</taxon>
        <taxon>Candidatus Sumerlaeales</taxon>
        <taxon>Candidatus Sumerlaeaceae</taxon>
        <taxon>Candidatus Sumerlaea</taxon>
    </lineage>
</organism>